<dbReference type="InterPro" id="IPR032675">
    <property type="entry name" value="LRR_dom_sf"/>
</dbReference>
<keyword evidence="2" id="KW-0677">Repeat</keyword>
<keyword evidence="5" id="KW-1185">Reference proteome</keyword>
<dbReference type="PANTHER" id="PTHR48051">
    <property type="match status" value="1"/>
</dbReference>
<dbReference type="PANTHER" id="PTHR48051:SF1">
    <property type="entry name" value="RAS SUPPRESSOR PROTEIN 1"/>
    <property type="match status" value="1"/>
</dbReference>
<evidence type="ECO:0000256" key="3">
    <source>
        <dbReference type="SAM" id="Phobius"/>
    </source>
</evidence>
<sequence>MVGARAGAGLGSDRGRDLERRLATPHEDSGYGPPLVSQVQTIENNAIVVGAETTTYLSEALVNASRKATSVVPSGASQTAPTSSRGRVLLWYTVIAFLNAAAIVSNAVIIITTGRRIMDSYNSFMSSKPTIDPILVDVGWLARELFQVGFQTAQAYRISTVVTSSWLRSAIVLALCANCWSTPVLSHILERKRYKATPAPPQWATEARHRQFIGAALLVDAILEGTTFWLIPLVIVLPHMRGISYTAGAFDSTLPWKKLELQLVFACSSTELLFNTAFATLMLFAVVSLELPSAPVTARIVSQADESTTATLTLRSITQRFISKASLRVSRYHSKIKPAAHAAFVLWGVFVMGAHCHAITRRDVPGCVRQLRPWFEPMSTCVVLRVNCHDQGHTGGVGTMEKILGALNQGALESLAIQHCSALAIPPRFQTLYHMQDFKVYNSTVESWEANAAMSSSHHLALFYSELVRVTFRGGEVPPGLASDELPAMDTLAICVCNLQELPDDIESHWRAVSRLFLEMCELRSFPNALVAIDLIAISLAANQIPNVPSELFGMEKRLEKLIVTGNPIVEIPELGNSSGMSEAFWLLRRSGWLTLVIVHLAALAFNGVMVKMYWFGEPSYTSMLVSVRSRILDVSNEVVAPIVYVAFGSAHTLLLLEIIVASVMQRRLAFRAHAGWVLRSTKPPATWRCLARLRKALSAVRSYLRLEFVTMQFVLLCREVFQAAFQTVQAYRMSHVITSTWLSHLVVLGLCCNCVSTPLLHRQFLPSSKLGPPSGATQLAYRTAVLLVDLVLEGFTFWFIQLVILLPYWQGVEILPSIFSLDESLTWIAQELQLVFPSTRIDMVARWVFAAIMLLGSRALQNELEELQRGGSSSLSDTTSTPGTSSGRIQGLVSGVTARITPFVHRWFQVWGLVVFIVHVHAVTVTAPIGCERQLHTWFATSPLCVVFTINCFMRGIVGDAESVNELLERVQKRDLTYIAFRHCAHVEIPQSWRHLRSLQVMTVYNSSLRTWTQDAALTNSFHPNMKAVTLARMRLPNGQLPDGLLSPEFPSKLRDFVAFDTNLASLPDDLDQRWRTGMTLYFERCALSVFPRALIHLDARSISLVSNRIHDLPLRDLVGPAKRLRLLSVSDNPIQEILEIDPNDIPPNWWCFNLDLTNISTLPTWLPAFVMNEDLFPIVSISGTPACLAVQQFLAAHTAAHDETTANHSVPVADDFELQWRQEIFCDDDVQVDQLPSFQIELEDAKDPV</sequence>
<organism evidence="4 5">
    <name type="scientific">Pythium insidiosum</name>
    <name type="common">Pythiosis disease agent</name>
    <dbReference type="NCBI Taxonomy" id="114742"/>
    <lineage>
        <taxon>Eukaryota</taxon>
        <taxon>Sar</taxon>
        <taxon>Stramenopiles</taxon>
        <taxon>Oomycota</taxon>
        <taxon>Peronosporomycetes</taxon>
        <taxon>Pythiales</taxon>
        <taxon>Pythiaceae</taxon>
        <taxon>Pythium</taxon>
    </lineage>
</organism>
<name>A0AAD5LXB0_PYTIN</name>
<dbReference type="EMBL" id="JAKCXM010000363">
    <property type="protein sequence ID" value="KAJ0395102.1"/>
    <property type="molecule type" value="Genomic_DNA"/>
</dbReference>
<keyword evidence="3" id="KW-0472">Membrane</keyword>
<dbReference type="SUPFAM" id="SSF52058">
    <property type="entry name" value="L domain-like"/>
    <property type="match status" value="2"/>
</dbReference>
<accession>A0AAD5LXB0</accession>
<evidence type="ECO:0000256" key="2">
    <source>
        <dbReference type="ARBA" id="ARBA00022737"/>
    </source>
</evidence>
<dbReference type="AlphaFoldDB" id="A0AAD5LXB0"/>
<dbReference type="InterPro" id="IPR050216">
    <property type="entry name" value="LRR_domain-containing"/>
</dbReference>
<feature type="transmembrane region" description="Helical" evidence="3">
    <location>
        <begin position="89"/>
        <end position="111"/>
    </location>
</feature>
<feature type="transmembrane region" description="Helical" evidence="3">
    <location>
        <begin position="643"/>
        <end position="664"/>
    </location>
</feature>
<keyword evidence="3" id="KW-1133">Transmembrane helix</keyword>
<reference evidence="4" key="1">
    <citation type="submission" date="2021-12" db="EMBL/GenBank/DDBJ databases">
        <title>Prjna785345.</title>
        <authorList>
            <person name="Rujirawat T."/>
            <person name="Krajaejun T."/>
        </authorList>
    </citation>
    <scope>NUCLEOTIDE SEQUENCE</scope>
    <source>
        <strain evidence="4">Pi057C3</strain>
    </source>
</reference>
<gene>
    <name evidence="4" type="ORF">P43SY_004654</name>
</gene>
<keyword evidence="1" id="KW-0433">Leucine-rich repeat</keyword>
<dbReference type="Proteomes" id="UP001209570">
    <property type="component" value="Unassembled WGS sequence"/>
</dbReference>
<dbReference type="Gene3D" id="3.80.10.10">
    <property type="entry name" value="Ribonuclease Inhibitor"/>
    <property type="match status" value="2"/>
</dbReference>
<feature type="transmembrane region" description="Helical" evidence="3">
    <location>
        <begin position="263"/>
        <end position="289"/>
    </location>
</feature>
<evidence type="ECO:0000313" key="5">
    <source>
        <dbReference type="Proteomes" id="UP001209570"/>
    </source>
</evidence>
<protein>
    <submittedName>
        <fullName evidence="4">Uncharacterized protein</fullName>
    </submittedName>
</protein>
<proteinExistence type="predicted"/>
<feature type="transmembrane region" description="Helical" evidence="3">
    <location>
        <begin position="782"/>
        <end position="810"/>
    </location>
</feature>
<feature type="transmembrane region" description="Helical" evidence="3">
    <location>
        <begin position="212"/>
        <end position="235"/>
    </location>
</feature>
<evidence type="ECO:0000313" key="4">
    <source>
        <dbReference type="EMBL" id="KAJ0395102.1"/>
    </source>
</evidence>
<dbReference type="GO" id="GO:0005737">
    <property type="term" value="C:cytoplasm"/>
    <property type="evidence" value="ECO:0007669"/>
    <property type="project" value="TreeGrafter"/>
</dbReference>
<feature type="transmembrane region" description="Helical" evidence="3">
    <location>
        <begin position="593"/>
        <end position="615"/>
    </location>
</feature>
<evidence type="ECO:0000256" key="1">
    <source>
        <dbReference type="ARBA" id="ARBA00022614"/>
    </source>
</evidence>
<keyword evidence="3" id="KW-0812">Transmembrane</keyword>
<comment type="caution">
    <text evidence="4">The sequence shown here is derived from an EMBL/GenBank/DDBJ whole genome shotgun (WGS) entry which is preliminary data.</text>
</comment>